<dbReference type="AlphaFoldDB" id="A0A2H1W8U1"/>
<dbReference type="EMBL" id="ODYU01007048">
    <property type="protein sequence ID" value="SOQ49480.1"/>
    <property type="molecule type" value="Genomic_DNA"/>
</dbReference>
<keyword evidence="1" id="KW-0472">Membrane</keyword>
<organism evidence="2">
    <name type="scientific">Spodoptera frugiperda</name>
    <name type="common">Fall armyworm</name>
    <dbReference type="NCBI Taxonomy" id="7108"/>
    <lineage>
        <taxon>Eukaryota</taxon>
        <taxon>Metazoa</taxon>
        <taxon>Ecdysozoa</taxon>
        <taxon>Arthropoda</taxon>
        <taxon>Hexapoda</taxon>
        <taxon>Insecta</taxon>
        <taxon>Pterygota</taxon>
        <taxon>Neoptera</taxon>
        <taxon>Endopterygota</taxon>
        <taxon>Lepidoptera</taxon>
        <taxon>Glossata</taxon>
        <taxon>Ditrysia</taxon>
        <taxon>Noctuoidea</taxon>
        <taxon>Noctuidae</taxon>
        <taxon>Amphipyrinae</taxon>
        <taxon>Spodoptera</taxon>
    </lineage>
</organism>
<keyword evidence="1" id="KW-0812">Transmembrane</keyword>
<proteinExistence type="predicted"/>
<sequence length="263" mass="29494">MSVKTPNGLRLGNSDEICRGDNHAMIFPASGEAKGSIRFILIENHPHFTPAFRTGAPVEPLHNSEILYAVSSRSFVPCIQKVIMTFCDRSEHKADTNARSEAKLERLYLTATALAFTGPDHLLPRLMDGRDAFYWAVAACHCCLHVLLLFLFFNHSDLATRLKKMRPRGSLVSESSVKRPPFARTCQSAAQAMNGTERCPPRAEPSKHVIYSIPRPRRQIQSFYSGNHASLSQSMSVTLKDISERTSVKLLRRIILFKLDETP</sequence>
<feature type="transmembrane region" description="Helical" evidence="1">
    <location>
        <begin position="132"/>
        <end position="153"/>
    </location>
</feature>
<protein>
    <submittedName>
        <fullName evidence="2">SFRICE_026793</fullName>
    </submittedName>
</protein>
<name>A0A2H1W8U1_SPOFR</name>
<keyword evidence="1" id="KW-1133">Transmembrane helix</keyword>
<gene>
    <name evidence="2" type="ORF">SFRICE_026793</name>
</gene>
<evidence type="ECO:0000256" key="1">
    <source>
        <dbReference type="SAM" id="Phobius"/>
    </source>
</evidence>
<reference evidence="2" key="1">
    <citation type="submission" date="2016-07" db="EMBL/GenBank/DDBJ databases">
        <authorList>
            <person name="Bretaudeau A."/>
        </authorList>
    </citation>
    <scope>NUCLEOTIDE SEQUENCE</scope>
    <source>
        <strain evidence="2">Rice</strain>
        <tissue evidence="2">Whole body</tissue>
    </source>
</reference>
<evidence type="ECO:0000313" key="2">
    <source>
        <dbReference type="EMBL" id="SOQ49480.1"/>
    </source>
</evidence>
<accession>A0A2H1W8U1</accession>